<protein>
    <submittedName>
        <fullName evidence="2">Uncharacterized protein</fullName>
    </submittedName>
</protein>
<sequence length="464" mass="49885">MLDLSTPALAPLVSGPPAAVQDRAPPAASGLASQPAGLGALAHLPVSAAATPLDFSSHDDSPLPWASIPIGPFAATQFLNAPHGSHQADASAPPTPGSVPIGVPAWQAAPKFYPPSNLPQMWEVLGPVIQKSPLLMNQLDQVRQNGWRIEWSDSGPSMCDHNQKLIRMRSDHPPALAMQLLAHEVGHTFQTALLPQQFSNDYDSAAAVVMYEGQAVLNQFLVADEIEKNGGPSIGYELQNAEFYKAAFQAWQQHGDTEKLLRQIESMYGWETCSASGGCYWELGANQWRSAFGMPPIQLPPQLVQQGQAHAMAALQHELHGAARRPRNPAAGRSAVPLPPRRPPLVPVPAPVQTAVQAGRSSPVSRRGSWAPTTVPVDALRRELGEVQALLLYSVQSELAVLRVQLQRLAPMPPRHPDPVVHRMVALFLLSAMASHKAGGAAGRDYDKLPRPAALFNPRARPNP</sequence>
<dbReference type="EMBL" id="CP047650">
    <property type="protein sequence ID" value="QHI99921.1"/>
    <property type="molecule type" value="Genomic_DNA"/>
</dbReference>
<dbReference type="Proteomes" id="UP000464787">
    <property type="component" value="Chromosome"/>
</dbReference>
<accession>A0A857J9X0</accession>
<keyword evidence="3" id="KW-1185">Reference proteome</keyword>
<feature type="region of interest" description="Disordered" evidence="1">
    <location>
        <begin position="12"/>
        <end position="32"/>
    </location>
</feature>
<evidence type="ECO:0000313" key="3">
    <source>
        <dbReference type="Proteomes" id="UP000464787"/>
    </source>
</evidence>
<reference evidence="2 3" key="1">
    <citation type="submission" date="2020-01" db="EMBL/GenBank/DDBJ databases">
        <title>Genome sequencing of strain KACC 21265.</title>
        <authorList>
            <person name="Heo J."/>
            <person name="Kim S.-J."/>
            <person name="Kim J.-S."/>
            <person name="Hong S.-B."/>
            <person name="Kwon S.-W."/>
        </authorList>
    </citation>
    <scope>NUCLEOTIDE SEQUENCE [LARGE SCALE GENOMIC DNA]</scope>
    <source>
        <strain evidence="2 3">KACC 21265</strain>
    </source>
</reference>
<feature type="region of interest" description="Disordered" evidence="1">
    <location>
        <begin position="322"/>
        <end position="347"/>
    </location>
</feature>
<gene>
    <name evidence="2" type="ORF">GT347_19205</name>
</gene>
<feature type="compositionally biased region" description="Pro residues" evidence="1">
    <location>
        <begin position="337"/>
        <end position="347"/>
    </location>
</feature>
<proteinExistence type="predicted"/>
<feature type="region of interest" description="Disordered" evidence="1">
    <location>
        <begin position="440"/>
        <end position="464"/>
    </location>
</feature>
<evidence type="ECO:0000256" key="1">
    <source>
        <dbReference type="SAM" id="MobiDB-lite"/>
    </source>
</evidence>
<name>A0A857J9X0_9BURK</name>
<dbReference type="RefSeq" id="WP_160553732.1">
    <property type="nucleotide sequence ID" value="NZ_CP047650.1"/>
</dbReference>
<dbReference type="KEGG" id="xyk:GT347_19205"/>
<dbReference type="AlphaFoldDB" id="A0A857J9X0"/>
<organism evidence="2 3">
    <name type="scientific">Xylophilus rhododendri</name>
    <dbReference type="NCBI Taxonomy" id="2697032"/>
    <lineage>
        <taxon>Bacteria</taxon>
        <taxon>Pseudomonadati</taxon>
        <taxon>Pseudomonadota</taxon>
        <taxon>Betaproteobacteria</taxon>
        <taxon>Burkholderiales</taxon>
        <taxon>Xylophilus</taxon>
    </lineage>
</organism>
<evidence type="ECO:0000313" key="2">
    <source>
        <dbReference type="EMBL" id="QHI99921.1"/>
    </source>
</evidence>